<reference evidence="1 2" key="1">
    <citation type="journal article" date="2013" name="Genome Announc.">
        <title>Draft Genome Sequence of Sphingobium quisquiliarum Strain P25T, a Novel Hexachlorocyclohexane (HCH)-Degrading Bacterium Isolated from an HCH Dumpsite.</title>
        <authorList>
            <person name="Kumar Singh A."/>
            <person name="Sangwan N."/>
            <person name="Sharma A."/>
            <person name="Gupta V."/>
            <person name="Khurana J.P."/>
            <person name="Lal R."/>
        </authorList>
    </citation>
    <scope>NUCLEOTIDE SEQUENCE [LARGE SCALE GENOMIC DNA]</scope>
    <source>
        <strain evidence="1 2">P25</strain>
    </source>
</reference>
<name>T0H041_9SPHN</name>
<evidence type="ECO:0000313" key="1">
    <source>
        <dbReference type="EMBL" id="EQB05493.1"/>
    </source>
</evidence>
<accession>T0H041</accession>
<dbReference type="AlphaFoldDB" id="T0H041"/>
<sequence>MHDLWSERDLTSVAATHRIDELRSFVVEALPVTKTQYPALPEADRVIAFCVKHSALHFSKTSGQLAALAEKMDHGAHPDLGEATKIVANSLVNALKLAEELSISTESILTFLSQKYP</sequence>
<keyword evidence="2" id="KW-1185">Reference proteome</keyword>
<dbReference type="PATRIC" id="fig|1329909.3.peg.2452"/>
<gene>
    <name evidence="1" type="ORF">L288_12675</name>
</gene>
<protein>
    <submittedName>
        <fullName evidence="1">Uncharacterized protein</fullName>
    </submittedName>
</protein>
<dbReference type="Proteomes" id="UP000015525">
    <property type="component" value="Unassembled WGS sequence"/>
</dbReference>
<proteinExistence type="predicted"/>
<dbReference type="EMBL" id="ATHO01000109">
    <property type="protein sequence ID" value="EQB05493.1"/>
    <property type="molecule type" value="Genomic_DNA"/>
</dbReference>
<evidence type="ECO:0000313" key="2">
    <source>
        <dbReference type="Proteomes" id="UP000015525"/>
    </source>
</evidence>
<comment type="caution">
    <text evidence="1">The sequence shown here is derived from an EMBL/GenBank/DDBJ whole genome shotgun (WGS) entry which is preliminary data.</text>
</comment>
<organism evidence="1 2">
    <name type="scientific">Sphingobium quisquiliarum P25</name>
    <dbReference type="NCBI Taxonomy" id="1329909"/>
    <lineage>
        <taxon>Bacteria</taxon>
        <taxon>Pseudomonadati</taxon>
        <taxon>Pseudomonadota</taxon>
        <taxon>Alphaproteobacteria</taxon>
        <taxon>Sphingomonadales</taxon>
        <taxon>Sphingomonadaceae</taxon>
        <taxon>Sphingobium</taxon>
    </lineage>
</organism>